<evidence type="ECO:0000256" key="4">
    <source>
        <dbReference type="ARBA" id="ARBA00023237"/>
    </source>
</evidence>
<dbReference type="InterPro" id="IPR007485">
    <property type="entry name" value="LPS_assembly_LptE"/>
</dbReference>
<keyword evidence="3" id="KW-0564">Palmitate</keyword>
<accession>A0A3M8Q7G1</accession>
<dbReference type="RefSeq" id="WP_123094566.1">
    <property type="nucleotide sequence ID" value="NZ_RIZG01000002.1"/>
</dbReference>
<keyword evidence="7" id="KW-1133">Transmembrane helix</keyword>
<dbReference type="GO" id="GO:0001530">
    <property type="term" value="F:lipopolysaccharide binding"/>
    <property type="evidence" value="ECO:0007669"/>
    <property type="project" value="TreeGrafter"/>
</dbReference>
<proteinExistence type="inferred from homology"/>
<dbReference type="EMBL" id="RIZG01000002">
    <property type="protein sequence ID" value="RNF52017.1"/>
    <property type="molecule type" value="Genomic_DNA"/>
</dbReference>
<dbReference type="GO" id="GO:1990351">
    <property type="term" value="C:transporter complex"/>
    <property type="evidence" value="ECO:0007669"/>
    <property type="project" value="TreeGrafter"/>
</dbReference>
<evidence type="ECO:0000256" key="1">
    <source>
        <dbReference type="ARBA" id="ARBA00022729"/>
    </source>
</evidence>
<comment type="caution">
    <text evidence="8">The sequence shown here is derived from an EMBL/GenBank/DDBJ whole genome shotgun (WGS) entry which is preliminary data.</text>
</comment>
<comment type="subunit">
    <text evidence="6">Component of the lipopolysaccharide transport and assembly complex. Interacts with LptD.</text>
</comment>
<comment type="function">
    <text evidence="6">Together with LptD, is involved in the assembly of lipopolysaccharide (LPS) at the surface of the outer membrane. Required for the proper assembly of LptD. Binds LPS and may serve as the LPS recognition site at the outer membrane.</text>
</comment>
<dbReference type="OrthoDB" id="7349153at2"/>
<feature type="transmembrane region" description="Helical" evidence="7">
    <location>
        <begin position="12"/>
        <end position="30"/>
    </location>
</feature>
<keyword evidence="7" id="KW-0812">Transmembrane</keyword>
<gene>
    <name evidence="6" type="primary">lptE</name>
    <name evidence="8" type="ORF">EBI00_03640</name>
</gene>
<protein>
    <recommendedName>
        <fullName evidence="6">LPS-assembly lipoprotein LptE</fullName>
    </recommendedName>
</protein>
<name>A0A3M8Q7G1_9GAMM</name>
<evidence type="ECO:0000313" key="8">
    <source>
        <dbReference type="EMBL" id="RNF52017.1"/>
    </source>
</evidence>
<dbReference type="AlphaFoldDB" id="A0A3M8Q7G1"/>
<keyword evidence="9" id="KW-1185">Reference proteome</keyword>
<sequence length="171" mass="18802">MIGTLTHTSRYLLLVLVTMSLIACGFQLRGNVTVPDRLKVITLTSDSGSESFDRALRISLSRAGIMIIDQANATPDTLNVKINAIASTDTELARDANNDISQLQRRLSAYYFIRQADGKSVYGPRTITTTQTLANQNAEESAKISYNQAQTESMHQALANQLLYDLSYAPL</sequence>
<evidence type="ECO:0000256" key="5">
    <source>
        <dbReference type="ARBA" id="ARBA00023288"/>
    </source>
</evidence>
<comment type="similarity">
    <text evidence="6">Belongs to the LptE lipoprotein family.</text>
</comment>
<organism evidence="8 9">
    <name type="scientific">Marinomonas hwangdonensis</name>
    <dbReference type="NCBI Taxonomy" id="1053647"/>
    <lineage>
        <taxon>Bacteria</taxon>
        <taxon>Pseudomonadati</taxon>
        <taxon>Pseudomonadota</taxon>
        <taxon>Gammaproteobacteria</taxon>
        <taxon>Oceanospirillales</taxon>
        <taxon>Oceanospirillaceae</taxon>
        <taxon>Marinomonas</taxon>
    </lineage>
</organism>
<evidence type="ECO:0000256" key="3">
    <source>
        <dbReference type="ARBA" id="ARBA00023139"/>
    </source>
</evidence>
<keyword evidence="1" id="KW-0732">Signal</keyword>
<keyword evidence="5" id="KW-0449">Lipoprotein</keyword>
<dbReference type="GO" id="GO:0009279">
    <property type="term" value="C:cell outer membrane"/>
    <property type="evidence" value="ECO:0007669"/>
    <property type="project" value="UniProtKB-UniRule"/>
</dbReference>
<keyword evidence="4 6" id="KW-0998">Cell outer membrane</keyword>
<dbReference type="Gene3D" id="3.30.160.150">
    <property type="entry name" value="Lipoprotein like domain"/>
    <property type="match status" value="1"/>
</dbReference>
<dbReference type="GO" id="GO:0015920">
    <property type="term" value="P:lipopolysaccharide transport"/>
    <property type="evidence" value="ECO:0007669"/>
    <property type="project" value="TreeGrafter"/>
</dbReference>
<evidence type="ECO:0000256" key="7">
    <source>
        <dbReference type="SAM" id="Phobius"/>
    </source>
</evidence>
<dbReference type="PANTHER" id="PTHR38098">
    <property type="entry name" value="LPS-ASSEMBLY LIPOPROTEIN LPTE"/>
    <property type="match status" value="1"/>
</dbReference>
<keyword evidence="2 6" id="KW-0472">Membrane</keyword>
<evidence type="ECO:0000313" key="9">
    <source>
        <dbReference type="Proteomes" id="UP000280507"/>
    </source>
</evidence>
<dbReference type="PANTHER" id="PTHR38098:SF1">
    <property type="entry name" value="LPS-ASSEMBLY LIPOPROTEIN LPTE"/>
    <property type="match status" value="1"/>
</dbReference>
<evidence type="ECO:0000256" key="6">
    <source>
        <dbReference type="HAMAP-Rule" id="MF_01186"/>
    </source>
</evidence>
<evidence type="ECO:0000256" key="2">
    <source>
        <dbReference type="ARBA" id="ARBA00023136"/>
    </source>
</evidence>
<dbReference type="HAMAP" id="MF_01186">
    <property type="entry name" value="LPS_assembly_LptE"/>
    <property type="match status" value="1"/>
</dbReference>
<dbReference type="Proteomes" id="UP000280507">
    <property type="component" value="Unassembled WGS sequence"/>
</dbReference>
<dbReference type="GO" id="GO:0043165">
    <property type="term" value="P:Gram-negative-bacterium-type cell outer membrane assembly"/>
    <property type="evidence" value="ECO:0007669"/>
    <property type="project" value="UniProtKB-UniRule"/>
</dbReference>
<reference evidence="8 9" key="1">
    <citation type="journal article" date="2012" name="Int. J. Syst. Evol. Microbiol.">
        <title>Marinomonas hwangdonensis sp. nov., isolated from seawater.</title>
        <authorList>
            <person name="Jung Y.T."/>
            <person name="Oh T.K."/>
            <person name="Yoon J.H."/>
        </authorList>
    </citation>
    <scope>NUCLEOTIDE SEQUENCE [LARGE SCALE GENOMIC DNA]</scope>
    <source>
        <strain evidence="8 9">HDW-15</strain>
    </source>
</reference>